<feature type="region of interest" description="Disordered" evidence="1">
    <location>
        <begin position="1"/>
        <end position="20"/>
    </location>
</feature>
<dbReference type="InterPro" id="IPR001304">
    <property type="entry name" value="C-type_lectin-like"/>
</dbReference>
<evidence type="ECO:0000256" key="2">
    <source>
        <dbReference type="SAM" id="Phobius"/>
    </source>
</evidence>
<protein>
    <recommendedName>
        <fullName evidence="3">C-type lectin domain-containing protein</fullName>
    </recommendedName>
</protein>
<keyword evidence="2" id="KW-0812">Transmembrane</keyword>
<dbReference type="InterPro" id="IPR016186">
    <property type="entry name" value="C-type_lectin-like/link_sf"/>
</dbReference>
<dbReference type="Gene3D" id="3.10.100.10">
    <property type="entry name" value="Mannose-Binding Protein A, subunit A"/>
    <property type="match status" value="1"/>
</dbReference>
<evidence type="ECO:0000259" key="3">
    <source>
        <dbReference type="PROSITE" id="PS50041"/>
    </source>
</evidence>
<dbReference type="PANTHER" id="PTHR22803">
    <property type="entry name" value="MANNOSE, PHOSPHOLIPASE, LECTIN RECEPTOR RELATED"/>
    <property type="match status" value="1"/>
</dbReference>
<dbReference type="Proteomes" id="UP000694557">
    <property type="component" value="Unassembled WGS sequence"/>
</dbReference>
<organism evidence="4 5">
    <name type="scientific">Oncorhynchus kisutch</name>
    <name type="common">Coho salmon</name>
    <name type="synonym">Salmo kisutch</name>
    <dbReference type="NCBI Taxonomy" id="8019"/>
    <lineage>
        <taxon>Eukaryota</taxon>
        <taxon>Metazoa</taxon>
        <taxon>Chordata</taxon>
        <taxon>Craniata</taxon>
        <taxon>Vertebrata</taxon>
        <taxon>Euteleostomi</taxon>
        <taxon>Actinopterygii</taxon>
        <taxon>Neopterygii</taxon>
        <taxon>Teleostei</taxon>
        <taxon>Protacanthopterygii</taxon>
        <taxon>Salmoniformes</taxon>
        <taxon>Salmonidae</taxon>
        <taxon>Salmoninae</taxon>
        <taxon>Oncorhynchus</taxon>
    </lineage>
</organism>
<dbReference type="Ensembl" id="ENSOKIT00005125636.1">
    <property type="protein sequence ID" value="ENSOKIP00005117516.1"/>
    <property type="gene ID" value="ENSOKIG00005050812.1"/>
</dbReference>
<feature type="region of interest" description="Disordered" evidence="1">
    <location>
        <begin position="198"/>
        <end position="223"/>
    </location>
</feature>
<dbReference type="AlphaFoldDB" id="A0A8C7LJF5"/>
<dbReference type="InterPro" id="IPR050111">
    <property type="entry name" value="C-type_lectin/snaclec_domain"/>
</dbReference>
<feature type="transmembrane region" description="Helical" evidence="2">
    <location>
        <begin position="27"/>
        <end position="46"/>
    </location>
</feature>
<keyword evidence="5" id="KW-1185">Reference proteome</keyword>
<dbReference type="PROSITE" id="PS50041">
    <property type="entry name" value="C_TYPE_LECTIN_2"/>
    <property type="match status" value="1"/>
</dbReference>
<evidence type="ECO:0000256" key="1">
    <source>
        <dbReference type="SAM" id="MobiDB-lite"/>
    </source>
</evidence>
<name>A0A8C7LJF5_ONCKI</name>
<dbReference type="Gene3D" id="1.20.5.400">
    <property type="match status" value="2"/>
</dbReference>
<reference evidence="4" key="2">
    <citation type="submission" date="2025-09" db="UniProtKB">
        <authorList>
            <consortium name="Ensembl"/>
        </authorList>
    </citation>
    <scope>IDENTIFICATION</scope>
</reference>
<evidence type="ECO:0000313" key="4">
    <source>
        <dbReference type="Ensembl" id="ENSOKIP00005117516.1"/>
    </source>
</evidence>
<dbReference type="SUPFAM" id="SSF56436">
    <property type="entry name" value="C-type lectin-like"/>
    <property type="match status" value="1"/>
</dbReference>
<accession>A0A8C7LJF5</accession>
<evidence type="ECO:0000313" key="5">
    <source>
        <dbReference type="Proteomes" id="UP000694557"/>
    </source>
</evidence>
<dbReference type="GeneTree" id="ENSGT00970000194233"/>
<proteinExistence type="predicted"/>
<reference evidence="4" key="1">
    <citation type="submission" date="2025-08" db="UniProtKB">
        <authorList>
            <consortium name="Ensembl"/>
        </authorList>
    </citation>
    <scope>IDENTIFICATION</scope>
</reference>
<dbReference type="InterPro" id="IPR016187">
    <property type="entry name" value="CTDL_fold"/>
</dbReference>
<dbReference type="Pfam" id="PF00059">
    <property type="entry name" value="Lectin_C"/>
    <property type="match status" value="1"/>
</dbReference>
<sequence>MPLLRGRTGANPSSIDNAARRPSRADAVCLGLLCVLLLDGIVGLFLHHRTSSVGLRIVKDQLRTGYNTMTMERDQHQTSYNTMTMERDQLQTGYNTMAMERDQLQTSYNTMTMERDQLQTDYNAMAMERDQLQTSYNNLAEERDLWYYISSEVKSSYETKQTFLTKLNKRVWIGLTDKDNEGTWKWVDVTPLTTAYWSGKQPDNGGGDRANCAEHSPELIDME</sequence>
<keyword evidence="2" id="KW-1133">Transmembrane helix</keyword>
<feature type="compositionally biased region" description="Basic and acidic residues" evidence="1">
    <location>
        <begin position="211"/>
        <end position="223"/>
    </location>
</feature>
<keyword evidence="2" id="KW-0472">Membrane</keyword>
<feature type="domain" description="C-type lectin" evidence="3">
    <location>
        <begin position="156"/>
        <end position="214"/>
    </location>
</feature>